<comment type="subcellular location">
    <subcellularLocation>
        <location evidence="1 7">Nucleus</location>
    </subcellularLocation>
</comment>
<comment type="similarity">
    <text evidence="2 7">Belongs to the NSE4 family.</text>
</comment>
<keyword evidence="4 7" id="KW-0233">DNA recombination</keyword>
<feature type="region of interest" description="Disordered" evidence="8">
    <location>
        <begin position="9"/>
        <end position="37"/>
    </location>
</feature>
<evidence type="ECO:0000256" key="3">
    <source>
        <dbReference type="ARBA" id="ARBA00022763"/>
    </source>
</evidence>
<evidence type="ECO:0000256" key="8">
    <source>
        <dbReference type="SAM" id="MobiDB-lite"/>
    </source>
</evidence>
<dbReference type="InterPro" id="IPR027786">
    <property type="entry name" value="Nse4/EID"/>
</dbReference>
<comment type="subunit">
    <text evidence="7">Component of the SMC5-SMC6 complex.</text>
</comment>
<dbReference type="InterPro" id="IPR014854">
    <property type="entry name" value="Nse4_C"/>
</dbReference>
<dbReference type="OrthoDB" id="361242at2759"/>
<evidence type="ECO:0000256" key="2">
    <source>
        <dbReference type="ARBA" id="ARBA00008997"/>
    </source>
</evidence>
<dbReference type="Proteomes" id="UP000516437">
    <property type="component" value="Chromosome 1"/>
</dbReference>
<dbReference type="GO" id="GO:0006310">
    <property type="term" value="P:DNA recombination"/>
    <property type="evidence" value="ECO:0007669"/>
    <property type="project" value="UniProtKB-UniRule"/>
</dbReference>
<keyword evidence="3 7" id="KW-0227">DNA damage</keyword>
<dbReference type="GO" id="GO:0006281">
    <property type="term" value="P:DNA repair"/>
    <property type="evidence" value="ECO:0007669"/>
    <property type="project" value="UniProtKB-UniRule"/>
</dbReference>
<dbReference type="GO" id="GO:0005634">
    <property type="term" value="C:nucleus"/>
    <property type="evidence" value="ECO:0007669"/>
    <property type="project" value="UniProtKB-SubCell"/>
</dbReference>
<protein>
    <recommendedName>
        <fullName evidence="7">Non-structural maintenance of chromosomes element 4</fullName>
    </recommendedName>
</protein>
<reference evidence="10 11" key="1">
    <citation type="journal article" date="2019" name="Plant Biotechnol. J.">
        <title>The red bayberry genome and genetic basis of sex determination.</title>
        <authorList>
            <person name="Jia H.M."/>
            <person name="Jia H.J."/>
            <person name="Cai Q.L."/>
            <person name="Wang Y."/>
            <person name="Zhao H.B."/>
            <person name="Yang W.F."/>
            <person name="Wang G.Y."/>
            <person name="Li Y.H."/>
            <person name="Zhan D.L."/>
            <person name="Shen Y.T."/>
            <person name="Niu Q.F."/>
            <person name="Chang L."/>
            <person name="Qiu J."/>
            <person name="Zhao L."/>
            <person name="Xie H.B."/>
            <person name="Fu W.Y."/>
            <person name="Jin J."/>
            <person name="Li X.W."/>
            <person name="Jiao Y."/>
            <person name="Zhou C.C."/>
            <person name="Tu T."/>
            <person name="Chai C.Y."/>
            <person name="Gao J.L."/>
            <person name="Fan L.J."/>
            <person name="van de Weg E."/>
            <person name="Wang J.Y."/>
            <person name="Gao Z.S."/>
        </authorList>
    </citation>
    <scope>NUCLEOTIDE SEQUENCE [LARGE SCALE GENOMIC DNA]</scope>
    <source>
        <tissue evidence="10">Leaves</tissue>
    </source>
</reference>
<evidence type="ECO:0000313" key="11">
    <source>
        <dbReference type="Proteomes" id="UP000516437"/>
    </source>
</evidence>
<gene>
    <name evidence="10" type="ORF">CJ030_MR1G008457</name>
</gene>
<accession>A0A6A1WNE5</accession>
<dbReference type="Pfam" id="PF08743">
    <property type="entry name" value="Nse4_C"/>
    <property type="match status" value="1"/>
</dbReference>
<dbReference type="PANTHER" id="PTHR16140">
    <property type="entry name" value="NON-STRUCTURAL MAINTENANCE OF CHROMOSOMES ELEMENT 4"/>
    <property type="match status" value="1"/>
</dbReference>
<dbReference type="EMBL" id="RXIC02000019">
    <property type="protein sequence ID" value="KAB1226694.1"/>
    <property type="molecule type" value="Genomic_DNA"/>
</dbReference>
<evidence type="ECO:0000313" key="10">
    <source>
        <dbReference type="EMBL" id="KAB1226694.1"/>
    </source>
</evidence>
<keyword evidence="6 7" id="KW-0539">Nucleus</keyword>
<evidence type="ECO:0000256" key="7">
    <source>
        <dbReference type="RuleBase" id="RU365071"/>
    </source>
</evidence>
<dbReference type="PANTHER" id="PTHR16140:SF0">
    <property type="entry name" value="NON-STRUCTURAL MAINTENANCE OF CHROMOSOMES ELEMENT 4"/>
    <property type="match status" value="1"/>
</dbReference>
<evidence type="ECO:0000256" key="5">
    <source>
        <dbReference type="ARBA" id="ARBA00023204"/>
    </source>
</evidence>
<dbReference type="GO" id="GO:0030915">
    <property type="term" value="C:Smc5-Smc6 complex"/>
    <property type="evidence" value="ECO:0007669"/>
    <property type="project" value="UniProtKB-UniRule"/>
</dbReference>
<feature type="domain" description="Non-structural maintenance of chromosome element 4 C-terminal" evidence="9">
    <location>
        <begin position="225"/>
        <end position="312"/>
    </location>
</feature>
<evidence type="ECO:0000259" key="9">
    <source>
        <dbReference type="Pfam" id="PF08743"/>
    </source>
</evidence>
<sequence length="365" mass="40812">MVRIVKGELGCPGGNTDERVEETCESEASDSEPRGDADRRVLRSRYLALKSLISDERDDMTRVDSDKFQSIINEVDKLQNLVQKPREQVADAEALLDITDALLASVKAHNSEGINSADFVTCLLRDFGKQSRPSGITEDVRGTIFWKDIGLSVSHVFRRCPGCCTMIGPMNTELKQRKTCVRRKRVRPTESAHPDGFDDAVAEERTETDTNMSIMFNILKKNRSVKLENLVLNRNSFAQTVENLFALSFLVKDGRAEITVNEKGCHFVSPRNAPSASAVKSRDAAYRHFVFRLDFNDWKLMTHSVGVGEELMLHRNQDNMSSNPEVDPLSGVSQAAVSTTPIWKLCRNRGLVLQEHSVVEGSPTI</sequence>
<evidence type="ECO:0000256" key="4">
    <source>
        <dbReference type="ARBA" id="ARBA00023172"/>
    </source>
</evidence>
<evidence type="ECO:0000256" key="6">
    <source>
        <dbReference type="ARBA" id="ARBA00023242"/>
    </source>
</evidence>
<comment type="caution">
    <text evidence="10">The sequence shown here is derived from an EMBL/GenBank/DDBJ whole genome shotgun (WGS) entry which is preliminary data.</text>
</comment>
<dbReference type="AlphaFoldDB" id="A0A6A1WNE5"/>
<comment type="function">
    <text evidence="7">Component of the SMC5-SMC6 complex, that promotes sister chromatid alignment after DNA damage and facilitates double-stranded DNA breaks (DSBs) repair via homologous recombination between sister chromatids.</text>
</comment>
<keyword evidence="5 7" id="KW-0234">DNA repair</keyword>
<organism evidence="10 11">
    <name type="scientific">Morella rubra</name>
    <name type="common">Chinese bayberry</name>
    <dbReference type="NCBI Taxonomy" id="262757"/>
    <lineage>
        <taxon>Eukaryota</taxon>
        <taxon>Viridiplantae</taxon>
        <taxon>Streptophyta</taxon>
        <taxon>Embryophyta</taxon>
        <taxon>Tracheophyta</taxon>
        <taxon>Spermatophyta</taxon>
        <taxon>Magnoliopsida</taxon>
        <taxon>eudicotyledons</taxon>
        <taxon>Gunneridae</taxon>
        <taxon>Pentapetalae</taxon>
        <taxon>rosids</taxon>
        <taxon>fabids</taxon>
        <taxon>Fagales</taxon>
        <taxon>Myricaceae</taxon>
        <taxon>Morella</taxon>
    </lineage>
</organism>
<keyword evidence="11" id="KW-1185">Reference proteome</keyword>
<proteinExistence type="inferred from homology"/>
<name>A0A6A1WNE5_9ROSI</name>
<evidence type="ECO:0000256" key="1">
    <source>
        <dbReference type="ARBA" id="ARBA00004123"/>
    </source>
</evidence>